<dbReference type="PROSITE" id="PS51421">
    <property type="entry name" value="RAS"/>
    <property type="match status" value="1"/>
</dbReference>
<feature type="compositionally biased region" description="Polar residues" evidence="3">
    <location>
        <begin position="780"/>
        <end position="794"/>
    </location>
</feature>
<dbReference type="InterPro" id="IPR027417">
    <property type="entry name" value="P-loop_NTPase"/>
</dbReference>
<keyword evidence="1" id="KW-0547">Nucleotide-binding</keyword>
<dbReference type="SUPFAM" id="SSF52540">
    <property type="entry name" value="P-loop containing nucleoside triphosphate hydrolases"/>
    <property type="match status" value="1"/>
</dbReference>
<proteinExistence type="predicted"/>
<comment type="caution">
    <text evidence="4">The sequence shown here is derived from an EMBL/GenBank/DDBJ whole genome shotgun (WGS) entry which is preliminary data.</text>
</comment>
<dbReference type="SMART" id="SM00173">
    <property type="entry name" value="RAS"/>
    <property type="match status" value="1"/>
</dbReference>
<reference evidence="4 5" key="1">
    <citation type="journal article" date="2015" name="PLoS Pathog.">
        <title>Leptomonas seymouri: Adaptations to the Dixenous Life Cycle Analyzed by Genome Sequencing, Transcriptome Profiling and Co-infection with Leishmania donovani.</title>
        <authorList>
            <person name="Kraeva N."/>
            <person name="Butenko A."/>
            <person name="Hlavacova J."/>
            <person name="Kostygov A."/>
            <person name="Myskova J."/>
            <person name="Grybchuk D."/>
            <person name="Lestinova T."/>
            <person name="Votypka J."/>
            <person name="Volf P."/>
            <person name="Opperdoes F."/>
            <person name="Flegontov P."/>
            <person name="Lukes J."/>
            <person name="Yurchenko V."/>
        </authorList>
    </citation>
    <scope>NUCLEOTIDE SEQUENCE [LARGE SCALE GENOMIC DNA]</scope>
    <source>
        <strain evidence="4 5">ATCC 30220</strain>
    </source>
</reference>
<evidence type="ECO:0000256" key="1">
    <source>
        <dbReference type="ARBA" id="ARBA00022741"/>
    </source>
</evidence>
<feature type="compositionally biased region" description="Low complexity" evidence="3">
    <location>
        <begin position="723"/>
        <end position="742"/>
    </location>
</feature>
<dbReference type="Gene3D" id="3.40.50.300">
    <property type="entry name" value="P-loop containing nucleotide triphosphate hydrolases"/>
    <property type="match status" value="1"/>
</dbReference>
<accession>A0A0N1PDS1</accession>
<dbReference type="InterPro" id="IPR020849">
    <property type="entry name" value="Small_GTPase_Ras-type"/>
</dbReference>
<dbReference type="AlphaFoldDB" id="A0A0N1PDS1"/>
<feature type="region of interest" description="Disordered" evidence="3">
    <location>
        <begin position="709"/>
        <end position="797"/>
    </location>
</feature>
<feature type="compositionally biased region" description="Polar residues" evidence="3">
    <location>
        <begin position="270"/>
        <end position="285"/>
    </location>
</feature>
<keyword evidence="5" id="KW-1185">Reference proteome</keyword>
<dbReference type="GO" id="GO:0016020">
    <property type="term" value="C:membrane"/>
    <property type="evidence" value="ECO:0007669"/>
    <property type="project" value="InterPro"/>
</dbReference>
<feature type="compositionally biased region" description="Basic and acidic residues" evidence="3">
    <location>
        <begin position="236"/>
        <end position="266"/>
    </location>
</feature>
<name>A0A0N1PDS1_LEPSE</name>
<evidence type="ECO:0000256" key="3">
    <source>
        <dbReference type="SAM" id="MobiDB-lite"/>
    </source>
</evidence>
<dbReference type="GO" id="GO:0003924">
    <property type="term" value="F:GTPase activity"/>
    <property type="evidence" value="ECO:0007669"/>
    <property type="project" value="InterPro"/>
</dbReference>
<organism evidence="4 5">
    <name type="scientific">Leptomonas seymouri</name>
    <dbReference type="NCBI Taxonomy" id="5684"/>
    <lineage>
        <taxon>Eukaryota</taxon>
        <taxon>Discoba</taxon>
        <taxon>Euglenozoa</taxon>
        <taxon>Kinetoplastea</taxon>
        <taxon>Metakinetoplastina</taxon>
        <taxon>Trypanosomatida</taxon>
        <taxon>Trypanosomatidae</taxon>
        <taxon>Leishmaniinae</taxon>
        <taxon>Leptomonas</taxon>
    </lineage>
</organism>
<evidence type="ECO:0000313" key="5">
    <source>
        <dbReference type="Proteomes" id="UP000038009"/>
    </source>
</evidence>
<dbReference type="EMBL" id="LJSK01000075">
    <property type="protein sequence ID" value="KPI87762.1"/>
    <property type="molecule type" value="Genomic_DNA"/>
</dbReference>
<feature type="region of interest" description="Disordered" evidence="3">
    <location>
        <begin position="229"/>
        <end position="311"/>
    </location>
</feature>
<dbReference type="Pfam" id="PF00071">
    <property type="entry name" value="Ras"/>
    <property type="match status" value="1"/>
</dbReference>
<evidence type="ECO:0000313" key="4">
    <source>
        <dbReference type="EMBL" id="KPI87762.1"/>
    </source>
</evidence>
<feature type="region of interest" description="Disordered" evidence="3">
    <location>
        <begin position="375"/>
        <end position="407"/>
    </location>
</feature>
<dbReference type="VEuPathDB" id="TriTrypDB:Lsey_0075_0240"/>
<gene>
    <name evidence="4" type="ORF">ABL78_3171</name>
</gene>
<dbReference type="PROSITE" id="PS51419">
    <property type="entry name" value="RAB"/>
    <property type="match status" value="1"/>
</dbReference>
<dbReference type="Proteomes" id="UP000038009">
    <property type="component" value="Unassembled WGS sequence"/>
</dbReference>
<protein>
    <submittedName>
        <fullName evidence="4">Putative ras-like small GTPase</fullName>
    </submittedName>
</protein>
<evidence type="ECO:0000256" key="2">
    <source>
        <dbReference type="ARBA" id="ARBA00023134"/>
    </source>
</evidence>
<dbReference type="GO" id="GO:0005525">
    <property type="term" value="F:GTP binding"/>
    <property type="evidence" value="ECO:0007669"/>
    <property type="project" value="UniProtKB-KW"/>
</dbReference>
<dbReference type="OrthoDB" id="265044at2759"/>
<sequence length="812" mass="87262">MAGDTVLSMNHSACATVHLPEIRVVVLGDSLVGKTSFLRQYLDHEGLSSSVGYEPTILDSYTHIECSGKQSYWVHFTDCSSAPEFREHRAAYLAKCDVVILVFSALHRKTLLSLRNWMEEVMEARTTAGPARFASTIGDFSEVPIFVVGTHYGEKQTPEAQKPVPISEAESVTMDCLHAAGYFMNEEDAEAEEEQRLQRAALEREKKQPKKKRSPRAFLGFFSDHFKSSAAGDADGDQRGKPSKSKASDRAAKKSKREDEAKDHNRSSRSRSASQLYTSCGSTTEKLPGLTETMGEGAPPSEDSPLLALPPGASPRLPLYMLSNDDSEAVDTAVRASLALHLWLKQLDNSDEVSSAMTPPTSPCEQNSALVVADRSGGGGAAGQTRSTPPHRRSVSVVSHDSHMSERSATSYMPSMHALYGSVTSLNAFDTSFYHSRATSSGPVTDASSPVAAGQPTQMLVAVGDSTPLNMSSSCPDGKANTELLQPFLVHAPRAKGSRKGSPWHSPKNVVPGQAEKLDTAVTPKTKRVYVECCPPEVEATQKRVTTVQDEQLVQPTTVVFLSSPPNPLEVTASNKAIQAMMADHPNDLSVSTPYGEYSAFSGKPEGDSSYPLPAWATADTPAPRGGRNAGDYPGCMWKDIDAEGHLTGILNNSGQANPRRSVVMKLSLEHESNGTAAPATTTSQKASVKLTGASLSNKSPRVFTAAPAPISTHHDCSTSFESSIPTPRSPSTSSQSRQPTHTHSRSPSYALTPPSHGASRSKTRPPPREEDDYARVPSLTASSSQPRVLVKSTTRQKQKVRQCTSGNCNVI</sequence>
<dbReference type="GO" id="GO:0007165">
    <property type="term" value="P:signal transduction"/>
    <property type="evidence" value="ECO:0007669"/>
    <property type="project" value="InterPro"/>
</dbReference>
<dbReference type="InterPro" id="IPR001806">
    <property type="entry name" value="Small_GTPase"/>
</dbReference>
<dbReference type="OMA" id="WATADTP"/>
<dbReference type="PANTHER" id="PTHR24070">
    <property type="entry name" value="RAS, DI-RAS, AND RHEB FAMILY MEMBERS OF SMALL GTPASE SUPERFAMILY"/>
    <property type="match status" value="1"/>
</dbReference>
<keyword evidence="2" id="KW-0342">GTP-binding</keyword>